<evidence type="ECO:0000313" key="4">
    <source>
        <dbReference type="EMBL" id="KAE9149613.1"/>
    </source>
</evidence>
<keyword evidence="8" id="KW-1185">Reference proteome</keyword>
<dbReference type="EMBL" id="QXFW01000167">
    <property type="protein sequence ID" value="KAE9022216.1"/>
    <property type="molecule type" value="Genomic_DNA"/>
</dbReference>
<comment type="caution">
    <text evidence="4">The sequence shown here is derived from an EMBL/GenBank/DDBJ whole genome shotgun (WGS) entry which is preliminary data.</text>
</comment>
<proteinExistence type="predicted"/>
<dbReference type="EMBL" id="QXGF01000295">
    <property type="protein sequence ID" value="KAE8942658.1"/>
    <property type="molecule type" value="Genomic_DNA"/>
</dbReference>
<protein>
    <submittedName>
        <fullName evidence="4">Uncharacterized protein</fullName>
    </submittedName>
</protein>
<evidence type="ECO:0000313" key="3">
    <source>
        <dbReference type="EMBL" id="KAE9112239.1"/>
    </source>
</evidence>
<dbReference type="AlphaFoldDB" id="A0A6A3UFG1"/>
<evidence type="ECO:0000313" key="12">
    <source>
        <dbReference type="Proteomes" id="UP000488956"/>
    </source>
</evidence>
<dbReference type="EMBL" id="QXGA01000230">
    <property type="protein sequence ID" value="KAE9149613.1"/>
    <property type="molecule type" value="Genomic_DNA"/>
</dbReference>
<evidence type="ECO:0000313" key="10">
    <source>
        <dbReference type="Proteomes" id="UP000440732"/>
    </source>
</evidence>
<organism evidence="4 10">
    <name type="scientific">Phytophthora fragariae</name>
    <dbReference type="NCBI Taxonomy" id="53985"/>
    <lineage>
        <taxon>Eukaryota</taxon>
        <taxon>Sar</taxon>
        <taxon>Stramenopiles</taxon>
        <taxon>Oomycota</taxon>
        <taxon>Peronosporomycetes</taxon>
        <taxon>Peronosporales</taxon>
        <taxon>Peronosporaceae</taxon>
        <taxon>Phytophthora</taxon>
    </lineage>
</organism>
<dbReference type="EMBL" id="QXGD01000295">
    <property type="protein sequence ID" value="KAE9244370.1"/>
    <property type="molecule type" value="Genomic_DNA"/>
</dbReference>
<evidence type="ECO:0000313" key="8">
    <source>
        <dbReference type="Proteomes" id="UP000433483"/>
    </source>
</evidence>
<dbReference type="Proteomes" id="UP000429523">
    <property type="component" value="Unassembled WGS sequence"/>
</dbReference>
<accession>A0A6A3UFG1</accession>
<evidence type="ECO:0000313" key="6">
    <source>
        <dbReference type="EMBL" id="KAE9244370.1"/>
    </source>
</evidence>
<gene>
    <name evidence="6" type="ORF">PF002_g7802</name>
    <name evidence="5" type="ORF">PF005_g8551</name>
    <name evidence="4" type="ORF">PF006_g5923</name>
    <name evidence="1" type="ORF">PF009_g7590</name>
    <name evidence="3" type="ORF">PF010_g10516</name>
    <name evidence="2" type="ORF">PF011_g4575</name>
</gene>
<name>A0A6A3UFG1_9STRA</name>
<dbReference type="Proteomes" id="UP000460718">
    <property type="component" value="Unassembled WGS sequence"/>
</dbReference>
<dbReference type="Proteomes" id="UP000440732">
    <property type="component" value="Unassembled WGS sequence"/>
</dbReference>
<evidence type="ECO:0000313" key="9">
    <source>
        <dbReference type="Proteomes" id="UP000440367"/>
    </source>
</evidence>
<dbReference type="Proteomes" id="UP000433483">
    <property type="component" value="Unassembled WGS sequence"/>
</dbReference>
<evidence type="ECO:0000313" key="5">
    <source>
        <dbReference type="EMBL" id="KAE9217715.1"/>
    </source>
</evidence>
<evidence type="ECO:0000313" key="7">
    <source>
        <dbReference type="Proteomes" id="UP000429523"/>
    </source>
</evidence>
<evidence type="ECO:0000313" key="11">
    <source>
        <dbReference type="Proteomes" id="UP000460718"/>
    </source>
</evidence>
<evidence type="ECO:0000313" key="2">
    <source>
        <dbReference type="EMBL" id="KAE9022216.1"/>
    </source>
</evidence>
<reference evidence="7 8" key="1">
    <citation type="submission" date="2018-08" db="EMBL/GenBank/DDBJ databases">
        <title>Genomic investigation of the strawberry pathogen Phytophthora fragariae indicates pathogenicity is determined by transcriptional variation in three key races.</title>
        <authorList>
            <person name="Adams T.M."/>
            <person name="Armitage A.D."/>
            <person name="Sobczyk M.K."/>
            <person name="Bates H.J."/>
            <person name="Dunwell J.M."/>
            <person name="Nellist C.F."/>
            <person name="Harrison R.J."/>
        </authorList>
    </citation>
    <scope>NUCLEOTIDE SEQUENCE [LARGE SCALE GENOMIC DNA]</scope>
    <source>
        <strain evidence="6 9">BC-1</strain>
        <strain evidence="5 8">NOV-27</strain>
        <strain evidence="4 10">NOV-5</strain>
        <strain evidence="1 7">NOV-9</strain>
        <strain evidence="3 12">ONT-3</strain>
        <strain evidence="2 11">SCRP245</strain>
    </source>
</reference>
<dbReference type="EMBL" id="QXGB01000366">
    <property type="protein sequence ID" value="KAE9217715.1"/>
    <property type="molecule type" value="Genomic_DNA"/>
</dbReference>
<dbReference type="EMBL" id="QXFX01000534">
    <property type="protein sequence ID" value="KAE9112239.1"/>
    <property type="molecule type" value="Genomic_DNA"/>
</dbReference>
<dbReference type="Proteomes" id="UP000488956">
    <property type="component" value="Unassembled WGS sequence"/>
</dbReference>
<evidence type="ECO:0000313" key="1">
    <source>
        <dbReference type="EMBL" id="KAE8942658.1"/>
    </source>
</evidence>
<dbReference type="Proteomes" id="UP000440367">
    <property type="component" value="Unassembled WGS sequence"/>
</dbReference>
<sequence length="114" mass="12497">MDQIPRYFETEPKTTIATRGSREVLLRKGGTSHKCFTATFAITAAGKMHPPHLLFSKLKNKPTVPAGVLVDVNHTDMWSDEILLNPANNVVCSSKETQLIASQCSTRSIRTAAT</sequence>
<dbReference type="OrthoDB" id="102364at2759"/>